<evidence type="ECO:0000313" key="2">
    <source>
        <dbReference type="Proteomes" id="UP000250006"/>
    </source>
</evidence>
<dbReference type="EMBL" id="UAPQ01000001">
    <property type="protein sequence ID" value="SPT52916.1"/>
    <property type="molecule type" value="Genomic_DNA"/>
</dbReference>
<dbReference type="CDD" id="cd21631">
    <property type="entry name" value="RHH_CopG_NikR-like"/>
    <property type="match status" value="1"/>
</dbReference>
<name>A0ABY1VLE9_9ACTO</name>
<sequence>MLVQFEFSSAADKQGIPRTDAVYAVLHHAGYAVLPPRRSGDKSFMFVGLPHMRALRYIEVGVTITYRGTYKIFHAMEVTDCTVTWSRRPDARVRSNEGNQGDDMVAQRDDEDTYYDAYDEDIVAGRVKPLRSFHRHDAGTRVSDDELETIFRGRPNLGEVRATGAGRSPARHVRFSPATDEALTKYVQARSTTASAVIRKAVEEYLRRETQVVA</sequence>
<reference evidence="1 2" key="1">
    <citation type="submission" date="2018-06" db="EMBL/GenBank/DDBJ databases">
        <authorList>
            <consortium name="Pathogen Informatics"/>
            <person name="Doyle S."/>
        </authorList>
    </citation>
    <scope>NUCLEOTIDE SEQUENCE [LARGE SCALE GENOMIC DNA]</scope>
    <source>
        <strain evidence="1 2">NCTC11535</strain>
    </source>
</reference>
<evidence type="ECO:0000313" key="1">
    <source>
        <dbReference type="EMBL" id="SPT52916.1"/>
    </source>
</evidence>
<evidence type="ECO:0008006" key="3">
    <source>
        <dbReference type="Google" id="ProtNLM"/>
    </source>
</evidence>
<comment type="caution">
    <text evidence="1">The sequence shown here is derived from an EMBL/GenBank/DDBJ whole genome shotgun (WGS) entry which is preliminary data.</text>
</comment>
<dbReference type="Proteomes" id="UP000250006">
    <property type="component" value="Unassembled WGS sequence"/>
</dbReference>
<keyword evidence="2" id="KW-1185">Reference proteome</keyword>
<proteinExistence type="predicted"/>
<accession>A0ABY1VLE9</accession>
<gene>
    <name evidence="1" type="ORF">NCTC11535_00570</name>
</gene>
<organism evidence="1 2">
    <name type="scientific">Actinomyces bovis</name>
    <dbReference type="NCBI Taxonomy" id="1658"/>
    <lineage>
        <taxon>Bacteria</taxon>
        <taxon>Bacillati</taxon>
        <taxon>Actinomycetota</taxon>
        <taxon>Actinomycetes</taxon>
        <taxon>Actinomycetales</taxon>
        <taxon>Actinomycetaceae</taxon>
        <taxon>Actinomyces</taxon>
    </lineage>
</organism>
<protein>
    <recommendedName>
        <fullName evidence="3">Ribbon-helix-helix protein CopG domain-containing protein</fullName>
    </recommendedName>
</protein>